<evidence type="ECO:0000313" key="4">
    <source>
        <dbReference type="EMBL" id="MDG3004000.1"/>
    </source>
</evidence>
<sequence>MVRGRKRHVVTDTVGLLLIVVVTAANADDGATAPRLLAGLPAASFPRLSVVWADRKYRNNKLDEWLAGQRRLRLEISSKPEGAIGFKPLKKRWAVEQTFGCMLRLRRLVRDLERLATTSAAMVKLSAIHRMVRRASPPRGRKKFRFKRPPKAAA</sequence>
<keyword evidence="5" id="KW-1185">Reference proteome</keyword>
<dbReference type="PANTHER" id="PTHR30007:SF0">
    <property type="entry name" value="TRANSPOSASE"/>
    <property type="match status" value="1"/>
</dbReference>
<proteinExistence type="predicted"/>
<dbReference type="InterPro" id="IPR002559">
    <property type="entry name" value="Transposase_11"/>
</dbReference>
<accession>A0ABT6F9E4</accession>
<dbReference type="Pfam" id="PF01609">
    <property type="entry name" value="DDE_Tnp_1"/>
    <property type="match status" value="1"/>
</dbReference>
<evidence type="ECO:0000256" key="1">
    <source>
        <dbReference type="SAM" id="MobiDB-lite"/>
    </source>
</evidence>
<organism evidence="4 5">
    <name type="scientific">Paludisphaera mucosa</name>
    <dbReference type="NCBI Taxonomy" id="3030827"/>
    <lineage>
        <taxon>Bacteria</taxon>
        <taxon>Pseudomonadati</taxon>
        <taxon>Planctomycetota</taxon>
        <taxon>Planctomycetia</taxon>
        <taxon>Isosphaerales</taxon>
        <taxon>Isosphaeraceae</taxon>
        <taxon>Paludisphaera</taxon>
    </lineage>
</organism>
<protein>
    <submittedName>
        <fullName evidence="4">Transposase</fullName>
    </submittedName>
</protein>
<feature type="compositionally biased region" description="Basic residues" evidence="1">
    <location>
        <begin position="139"/>
        <end position="154"/>
    </location>
</feature>
<dbReference type="Proteomes" id="UP001216907">
    <property type="component" value="Unassembled WGS sequence"/>
</dbReference>
<reference evidence="4 5" key="1">
    <citation type="submission" date="2023-03" db="EMBL/GenBank/DDBJ databases">
        <title>Paludisphaera mucosa sp. nov. a novel planctomycete from northern fen.</title>
        <authorList>
            <person name="Ivanova A."/>
        </authorList>
    </citation>
    <scope>NUCLEOTIDE SEQUENCE [LARGE SCALE GENOMIC DNA]</scope>
    <source>
        <strain evidence="4 5">Pla2</strain>
    </source>
</reference>
<dbReference type="RefSeq" id="WP_277860363.1">
    <property type="nucleotide sequence ID" value="NZ_JARRAG010000002.1"/>
</dbReference>
<dbReference type="EMBL" id="JARRAG010000002">
    <property type="protein sequence ID" value="MDG3004000.1"/>
    <property type="molecule type" value="Genomic_DNA"/>
</dbReference>
<feature type="region of interest" description="Disordered" evidence="1">
    <location>
        <begin position="135"/>
        <end position="154"/>
    </location>
</feature>
<comment type="caution">
    <text evidence="4">The sequence shown here is derived from an EMBL/GenBank/DDBJ whole genome shotgun (WGS) entry which is preliminary data.</text>
</comment>
<dbReference type="PANTHER" id="PTHR30007">
    <property type="entry name" value="PHP DOMAIN PROTEIN"/>
    <property type="match status" value="1"/>
</dbReference>
<gene>
    <name evidence="4" type="ORF">PZE19_09470</name>
</gene>
<keyword evidence="2" id="KW-0732">Signal</keyword>
<feature type="chain" id="PRO_5047412870" evidence="2">
    <location>
        <begin position="28"/>
        <end position="154"/>
    </location>
</feature>
<evidence type="ECO:0000256" key="2">
    <source>
        <dbReference type="SAM" id="SignalP"/>
    </source>
</evidence>
<feature type="domain" description="Transposase IS4-like" evidence="3">
    <location>
        <begin position="3"/>
        <end position="125"/>
    </location>
</feature>
<name>A0ABT6F9E4_9BACT</name>
<evidence type="ECO:0000313" key="5">
    <source>
        <dbReference type="Proteomes" id="UP001216907"/>
    </source>
</evidence>
<evidence type="ECO:0000259" key="3">
    <source>
        <dbReference type="Pfam" id="PF01609"/>
    </source>
</evidence>
<feature type="signal peptide" evidence="2">
    <location>
        <begin position="1"/>
        <end position="27"/>
    </location>
</feature>